<gene>
    <name evidence="3" type="ORF">MM415A00125_0071</name>
    <name evidence="2" type="ORF">MM415B00372_0012</name>
</gene>
<accession>A0A6M3Y6H1</accession>
<feature type="compositionally biased region" description="Pro residues" evidence="1">
    <location>
        <begin position="545"/>
        <end position="556"/>
    </location>
</feature>
<sequence length="556" mass="62914">MLKDAGEIFEFFKEKETDEFSAVWERMEKDYELWDMDENSVVNAYDADVRTKTKAHPSDISIISNDHRIDSNDIDTILSSAEMQIRAKMAEEEGVTNQVEIGKGKLERLIDFAFEKADERLINILQPPLRETNSWYVTKRGWTANRVLVYKGKDGTVVFDIIPLDPIQLVYEIGEEGLLQVAYKYYKPGIALKNKYGYTDGKKYNNPVIDYWEFEGERKISNLVVTADKILKPRKVHKLRSIPISIIPVPIRPPIAGKGGESDGIRLRGYGDSIFASIRNINAVSNRFASIIANQAALLARVPTVNYKTAKGRPIENAFDVPGGVLELDMNENRIEPYPLKEVSPTVVNMFTWLNNQKSHGLMPNLPMESPPSSGTRFALALSEANKTFNPQLRALTYAYMNICRMIEEQLIDGGIKVKVSGIESNKYYEVDITPVDLKKPHKINIEFTARTSWSQQETAQLADMLLRQGVPKRWVWENVYKFQDPKLMDDLEALEVYDNSPTGVMERIADALVRVRPDMKAHQTIVGEMDRMEAETQQGASPQGAPPPAGMPGMM</sequence>
<dbReference type="EMBL" id="MT145192">
    <property type="protein sequence ID" value="QJI04978.1"/>
    <property type="molecule type" value="Genomic_DNA"/>
</dbReference>
<evidence type="ECO:0000313" key="3">
    <source>
        <dbReference type="EMBL" id="QJI04978.1"/>
    </source>
</evidence>
<name>A0A6M3Y6H1_9ZZZZ</name>
<dbReference type="AlphaFoldDB" id="A0A6M3Y6H1"/>
<protein>
    <recommendedName>
        <fullName evidence="4">Portal protein</fullName>
    </recommendedName>
</protein>
<evidence type="ECO:0000256" key="1">
    <source>
        <dbReference type="SAM" id="MobiDB-lite"/>
    </source>
</evidence>
<evidence type="ECO:0000313" key="2">
    <source>
        <dbReference type="EMBL" id="QJA65821.1"/>
    </source>
</evidence>
<organism evidence="3">
    <name type="scientific">viral metagenome</name>
    <dbReference type="NCBI Taxonomy" id="1070528"/>
    <lineage>
        <taxon>unclassified sequences</taxon>
        <taxon>metagenomes</taxon>
        <taxon>organismal metagenomes</taxon>
    </lineage>
</organism>
<feature type="region of interest" description="Disordered" evidence="1">
    <location>
        <begin position="534"/>
        <end position="556"/>
    </location>
</feature>
<dbReference type="EMBL" id="MT141545">
    <property type="protein sequence ID" value="QJA65821.1"/>
    <property type="molecule type" value="Genomic_DNA"/>
</dbReference>
<proteinExistence type="predicted"/>
<evidence type="ECO:0008006" key="4">
    <source>
        <dbReference type="Google" id="ProtNLM"/>
    </source>
</evidence>
<reference evidence="3" key="1">
    <citation type="submission" date="2020-03" db="EMBL/GenBank/DDBJ databases">
        <title>The deep terrestrial virosphere.</title>
        <authorList>
            <person name="Holmfeldt K."/>
            <person name="Nilsson E."/>
            <person name="Simone D."/>
            <person name="Lopez-Fernandez M."/>
            <person name="Wu X."/>
            <person name="de Brujin I."/>
            <person name="Lundin D."/>
            <person name="Andersson A."/>
            <person name="Bertilsson S."/>
            <person name="Dopson M."/>
        </authorList>
    </citation>
    <scope>NUCLEOTIDE SEQUENCE</scope>
    <source>
        <strain evidence="3">MM415A00125</strain>
        <strain evidence="2">MM415B00372</strain>
    </source>
</reference>